<dbReference type="RefSeq" id="WP_377531003.1">
    <property type="nucleotide sequence ID" value="NZ_JAFFQR010000105.1"/>
</dbReference>
<comment type="caution">
    <text evidence="2">The sequence shown here is derived from an EMBL/GenBank/DDBJ whole genome shotgun (WGS) entry which is preliminary data.</text>
</comment>
<dbReference type="PROSITE" id="PS50943">
    <property type="entry name" value="HTH_CROC1"/>
    <property type="match status" value="1"/>
</dbReference>
<evidence type="ECO:0000259" key="1">
    <source>
        <dbReference type="PROSITE" id="PS50943"/>
    </source>
</evidence>
<dbReference type="InterPro" id="IPR001387">
    <property type="entry name" value="Cro/C1-type_HTH"/>
</dbReference>
<keyword evidence="3" id="KW-1185">Reference proteome</keyword>
<dbReference type="Gene3D" id="1.10.260.40">
    <property type="entry name" value="lambda repressor-like DNA-binding domains"/>
    <property type="match status" value="1"/>
</dbReference>
<dbReference type="InterPro" id="IPR010982">
    <property type="entry name" value="Lambda_DNA-bd_dom_sf"/>
</dbReference>
<sequence length="74" mass="8244">MNYLLGSTHLKHELGIIGCFVITIKELAAKAGISEVALSRIERDINPAKSKTLRDLSELLRQPISYLGCFEEMP</sequence>
<dbReference type="SUPFAM" id="SSF47413">
    <property type="entry name" value="lambda repressor-like DNA-binding domains"/>
    <property type="match status" value="1"/>
</dbReference>
<gene>
    <name evidence="2" type="ORF">ACFQ5D_16650</name>
</gene>
<dbReference type="Pfam" id="PF01381">
    <property type="entry name" value="HTH_3"/>
    <property type="match status" value="1"/>
</dbReference>
<reference evidence="3" key="1">
    <citation type="journal article" date="2019" name="Int. J. Syst. Evol. Microbiol.">
        <title>The Global Catalogue of Microorganisms (GCM) 10K type strain sequencing project: providing services to taxonomists for standard genome sequencing and annotation.</title>
        <authorList>
            <consortium name="The Broad Institute Genomics Platform"/>
            <consortium name="The Broad Institute Genome Sequencing Center for Infectious Disease"/>
            <person name="Wu L."/>
            <person name="Ma J."/>
        </authorList>
    </citation>
    <scope>NUCLEOTIDE SEQUENCE [LARGE SCALE GENOMIC DNA]</scope>
    <source>
        <strain evidence="3">CCM 9147</strain>
    </source>
</reference>
<evidence type="ECO:0000313" key="2">
    <source>
        <dbReference type="EMBL" id="MFD1462983.1"/>
    </source>
</evidence>
<dbReference type="EMBL" id="JBHTNZ010000025">
    <property type="protein sequence ID" value="MFD1462983.1"/>
    <property type="molecule type" value="Genomic_DNA"/>
</dbReference>
<accession>A0ABW4DGA8</accession>
<feature type="domain" description="HTH cro/C1-type" evidence="1">
    <location>
        <begin position="22"/>
        <end position="67"/>
    </location>
</feature>
<dbReference type="Proteomes" id="UP001597340">
    <property type="component" value="Unassembled WGS sequence"/>
</dbReference>
<protein>
    <submittedName>
        <fullName evidence="2">Helix-turn-helix domain-containing protein</fullName>
    </submittedName>
</protein>
<evidence type="ECO:0000313" key="3">
    <source>
        <dbReference type="Proteomes" id="UP001597340"/>
    </source>
</evidence>
<dbReference type="CDD" id="cd00093">
    <property type="entry name" value="HTH_XRE"/>
    <property type="match status" value="1"/>
</dbReference>
<proteinExistence type="predicted"/>
<organism evidence="2 3">
    <name type="scientific">Paenibacillus farraposensis</name>
    <dbReference type="NCBI Taxonomy" id="2807095"/>
    <lineage>
        <taxon>Bacteria</taxon>
        <taxon>Bacillati</taxon>
        <taxon>Bacillota</taxon>
        <taxon>Bacilli</taxon>
        <taxon>Bacillales</taxon>
        <taxon>Paenibacillaceae</taxon>
        <taxon>Paenibacillus</taxon>
    </lineage>
</organism>
<name>A0ABW4DGA8_9BACL</name>